<evidence type="ECO:0000259" key="5">
    <source>
        <dbReference type="Pfam" id="PF13087"/>
    </source>
</evidence>
<dbReference type="Pfam" id="PF13086">
    <property type="entry name" value="AAA_11"/>
    <property type="match status" value="1"/>
</dbReference>
<dbReference type="EMBL" id="KV427648">
    <property type="protein sequence ID" value="KZT02955.1"/>
    <property type="molecule type" value="Genomic_DNA"/>
</dbReference>
<dbReference type="Gene3D" id="3.40.50.300">
    <property type="entry name" value="P-loop containing nucleotide triphosphate hydrolases"/>
    <property type="match status" value="2"/>
</dbReference>
<dbReference type="AlphaFoldDB" id="A0A165CK30"/>
<dbReference type="GO" id="GO:0003723">
    <property type="term" value="F:RNA binding"/>
    <property type="evidence" value="ECO:0007669"/>
    <property type="project" value="InterPro"/>
</dbReference>
<feature type="domain" description="DNA2/NAM7 helicase-like C-terminal" evidence="5">
    <location>
        <begin position="285"/>
        <end position="437"/>
    </location>
</feature>
<dbReference type="PANTHER" id="PTHR45418:SF1">
    <property type="entry name" value="CANCER_TESTIS ANTIGEN 55"/>
    <property type="match status" value="1"/>
</dbReference>
<keyword evidence="7" id="KW-1185">Reference proteome</keyword>
<evidence type="ECO:0000259" key="4">
    <source>
        <dbReference type="Pfam" id="PF13086"/>
    </source>
</evidence>
<dbReference type="CDD" id="cd18808">
    <property type="entry name" value="SF1_C_Upf1"/>
    <property type="match status" value="1"/>
</dbReference>
<dbReference type="InterPro" id="IPR047187">
    <property type="entry name" value="SF1_C_Upf1"/>
</dbReference>
<evidence type="ECO:0000313" key="6">
    <source>
        <dbReference type="EMBL" id="KZT02955.1"/>
    </source>
</evidence>
<dbReference type="STRING" id="1314785.A0A165CK30"/>
<dbReference type="OrthoDB" id="6513042at2759"/>
<keyword evidence="3" id="KW-0943">RNA-mediated gene silencing</keyword>
<dbReference type="RefSeq" id="XP_040760695.1">
    <property type="nucleotide sequence ID" value="XM_040910899.1"/>
</dbReference>
<organism evidence="6 7">
    <name type="scientific">Laetiporus sulphureus 93-53</name>
    <dbReference type="NCBI Taxonomy" id="1314785"/>
    <lineage>
        <taxon>Eukaryota</taxon>
        <taxon>Fungi</taxon>
        <taxon>Dikarya</taxon>
        <taxon>Basidiomycota</taxon>
        <taxon>Agaricomycotina</taxon>
        <taxon>Agaricomycetes</taxon>
        <taxon>Polyporales</taxon>
        <taxon>Laetiporus</taxon>
    </lineage>
</organism>
<dbReference type="GO" id="GO:0031047">
    <property type="term" value="P:regulatory ncRNA-mediated gene silencing"/>
    <property type="evidence" value="ECO:0007669"/>
    <property type="project" value="UniProtKB-KW"/>
</dbReference>
<gene>
    <name evidence="6" type="ORF">LAESUDRAFT_738471</name>
</gene>
<dbReference type="GO" id="GO:0005737">
    <property type="term" value="C:cytoplasm"/>
    <property type="evidence" value="ECO:0007669"/>
    <property type="project" value="UniProtKB-SubCell"/>
</dbReference>
<dbReference type="PANTHER" id="PTHR45418">
    <property type="entry name" value="CANCER/TESTIS ANTIGEN 55"/>
    <property type="match status" value="1"/>
</dbReference>
<protein>
    <submittedName>
        <fullName evidence="6">p-loop containing nucleoside triphosphate hydrolase protein</fullName>
    </submittedName>
</protein>
<dbReference type="GO" id="GO:0016787">
    <property type="term" value="F:hydrolase activity"/>
    <property type="evidence" value="ECO:0007669"/>
    <property type="project" value="UniProtKB-KW"/>
</dbReference>
<evidence type="ECO:0000256" key="2">
    <source>
        <dbReference type="ARBA" id="ARBA00022490"/>
    </source>
</evidence>
<feature type="domain" description="DNA2/NAM7 helicase helicase" evidence="4">
    <location>
        <begin position="48"/>
        <end position="117"/>
    </location>
</feature>
<dbReference type="InterPro" id="IPR041679">
    <property type="entry name" value="DNA2/NAM7-like_C"/>
</dbReference>
<comment type="subcellular location">
    <subcellularLocation>
        <location evidence="1">Cytoplasm</location>
    </subcellularLocation>
</comment>
<sequence length="529" mass="58094">MQGYINLTVQMSKLARLLFPQPQHIGLTSSVSVTDLSLAYFDARIGNNAAQVMAVRSIVKLRQGAAPFIIFGPPGTGKTVTVVEAIRQLLARNSQACILACAPSNSAADILAQRLNMLDTDQLFRHCAVSRKPDEVPNDLRSFTYLNKQGNFSVPPLGKLAQFRVIVCTCGSASFPYGVGLHFSHFSHIFVDEAGQASESEVMTAVKPMVLPSTQVTPSGNPEQLGPIRSTVARELGLGKSYLERLVERELYQPPTGRNRSYVKLVKNFRSHVSGSPSIINAYLGLRHLENPKFPVVFRAVSGKDDREANSPSYFNVDEIIVGKKYITDLLADRRHPIEKNEIRVIAPYHAHVRKFRKALSQKVAGASVDGDDAVKVASVEESQGDERKVVILSTVRSSRDLLEYDARYALGFVANPWRFNVAVTRAQALLIVIGDPSVLSPDLLWRAFLNYVYLNDGWHGEPITWDPHAPVDDNGAFAQQLQQNSLAHITTFMQQTQELAGDEEGGVNGADVEEGAANTEHVHGGVQE</sequence>
<evidence type="ECO:0000256" key="1">
    <source>
        <dbReference type="ARBA" id="ARBA00004496"/>
    </source>
</evidence>
<dbReference type="GeneID" id="63827928"/>
<dbReference type="InterPro" id="IPR041677">
    <property type="entry name" value="DNA2/NAM7_AAA_11"/>
</dbReference>
<dbReference type="InterPro" id="IPR027417">
    <property type="entry name" value="P-loop_NTPase"/>
</dbReference>
<dbReference type="GO" id="GO:0032574">
    <property type="term" value="F:5'-3' RNA helicase activity"/>
    <property type="evidence" value="ECO:0007669"/>
    <property type="project" value="InterPro"/>
</dbReference>
<reference evidence="6 7" key="1">
    <citation type="journal article" date="2016" name="Mol. Biol. Evol.">
        <title>Comparative Genomics of Early-Diverging Mushroom-Forming Fungi Provides Insights into the Origins of Lignocellulose Decay Capabilities.</title>
        <authorList>
            <person name="Nagy L.G."/>
            <person name="Riley R."/>
            <person name="Tritt A."/>
            <person name="Adam C."/>
            <person name="Daum C."/>
            <person name="Floudas D."/>
            <person name="Sun H."/>
            <person name="Yadav J.S."/>
            <person name="Pangilinan J."/>
            <person name="Larsson K.H."/>
            <person name="Matsuura K."/>
            <person name="Barry K."/>
            <person name="Labutti K."/>
            <person name="Kuo R."/>
            <person name="Ohm R.A."/>
            <person name="Bhattacharya S.S."/>
            <person name="Shirouzu T."/>
            <person name="Yoshinaga Y."/>
            <person name="Martin F.M."/>
            <person name="Grigoriev I.V."/>
            <person name="Hibbett D.S."/>
        </authorList>
    </citation>
    <scope>NUCLEOTIDE SEQUENCE [LARGE SCALE GENOMIC DNA]</scope>
    <source>
        <strain evidence="6 7">93-53</strain>
    </source>
</reference>
<proteinExistence type="predicted"/>
<accession>A0A165CK30</accession>
<keyword evidence="2" id="KW-0963">Cytoplasm</keyword>
<dbReference type="InterPro" id="IPR026122">
    <property type="entry name" value="MOV-10/SDE3_DEXXQ/H-box"/>
</dbReference>
<dbReference type="Proteomes" id="UP000076871">
    <property type="component" value="Unassembled WGS sequence"/>
</dbReference>
<dbReference type="InParanoid" id="A0A165CK30"/>
<evidence type="ECO:0000313" key="7">
    <source>
        <dbReference type="Proteomes" id="UP000076871"/>
    </source>
</evidence>
<keyword evidence="6" id="KW-0378">Hydrolase</keyword>
<name>A0A165CK30_9APHY</name>
<dbReference type="SUPFAM" id="SSF52540">
    <property type="entry name" value="P-loop containing nucleoside triphosphate hydrolases"/>
    <property type="match status" value="1"/>
</dbReference>
<dbReference type="CDD" id="cd18038">
    <property type="entry name" value="DEXXQc_Helz-like"/>
    <property type="match status" value="1"/>
</dbReference>
<dbReference type="Pfam" id="PF13087">
    <property type="entry name" value="AAA_12"/>
    <property type="match status" value="1"/>
</dbReference>
<evidence type="ECO:0000256" key="3">
    <source>
        <dbReference type="ARBA" id="ARBA00023158"/>
    </source>
</evidence>